<dbReference type="EMBL" id="JAQIZT010000004">
    <property type="protein sequence ID" value="KAJ7002070.1"/>
    <property type="molecule type" value="Genomic_DNA"/>
</dbReference>
<proteinExistence type="predicted"/>
<comment type="caution">
    <text evidence="1">The sequence shown here is derived from an EMBL/GenBank/DDBJ whole genome shotgun (WGS) entry which is preliminary data.</text>
</comment>
<name>A0AAD6R456_9ROSI</name>
<dbReference type="AlphaFoldDB" id="A0AAD6R456"/>
<accession>A0AAD6R456</accession>
<keyword evidence="2" id="KW-1185">Reference proteome</keyword>
<protein>
    <submittedName>
        <fullName evidence="1">Uncharacterized protein</fullName>
    </submittedName>
</protein>
<sequence>MSSRSFTWWSIPLCINHDSLRSLVGSKLVERRRGKRGLAEAGFVEKFRGRVREVEATELCIRFQAICGKFRRFGLQFW</sequence>
<organism evidence="1 2">
    <name type="scientific">Populus alba x Populus x berolinensis</name>
    <dbReference type="NCBI Taxonomy" id="444605"/>
    <lineage>
        <taxon>Eukaryota</taxon>
        <taxon>Viridiplantae</taxon>
        <taxon>Streptophyta</taxon>
        <taxon>Embryophyta</taxon>
        <taxon>Tracheophyta</taxon>
        <taxon>Spermatophyta</taxon>
        <taxon>Magnoliopsida</taxon>
        <taxon>eudicotyledons</taxon>
        <taxon>Gunneridae</taxon>
        <taxon>Pentapetalae</taxon>
        <taxon>rosids</taxon>
        <taxon>fabids</taxon>
        <taxon>Malpighiales</taxon>
        <taxon>Salicaceae</taxon>
        <taxon>Saliceae</taxon>
        <taxon>Populus</taxon>
    </lineage>
</organism>
<reference evidence="1 2" key="1">
    <citation type="journal article" date="2023" name="Mol. Ecol. Resour.">
        <title>Chromosome-level genome assembly of a triploid poplar Populus alba 'Berolinensis'.</title>
        <authorList>
            <person name="Chen S."/>
            <person name="Yu Y."/>
            <person name="Wang X."/>
            <person name="Wang S."/>
            <person name="Zhang T."/>
            <person name="Zhou Y."/>
            <person name="He R."/>
            <person name="Meng N."/>
            <person name="Wang Y."/>
            <person name="Liu W."/>
            <person name="Liu Z."/>
            <person name="Liu J."/>
            <person name="Guo Q."/>
            <person name="Huang H."/>
            <person name="Sederoff R.R."/>
            <person name="Wang G."/>
            <person name="Qu G."/>
            <person name="Chen S."/>
        </authorList>
    </citation>
    <scope>NUCLEOTIDE SEQUENCE [LARGE SCALE GENOMIC DNA]</scope>
    <source>
        <strain evidence="1">SC-2020</strain>
    </source>
</reference>
<gene>
    <name evidence="1" type="ORF">NC653_012213</name>
</gene>
<dbReference type="Proteomes" id="UP001164929">
    <property type="component" value="Chromosome 4"/>
</dbReference>
<evidence type="ECO:0000313" key="1">
    <source>
        <dbReference type="EMBL" id="KAJ7002070.1"/>
    </source>
</evidence>
<evidence type="ECO:0000313" key="2">
    <source>
        <dbReference type="Proteomes" id="UP001164929"/>
    </source>
</evidence>